<gene>
    <name evidence="3" type="ORF">dsmv_2676</name>
</gene>
<evidence type="ECO:0000259" key="1">
    <source>
        <dbReference type="Pfam" id="PF09983"/>
    </source>
</evidence>
<dbReference type="PATRIC" id="fig|1121405.3.peg.2334"/>
<evidence type="ECO:0000313" key="4">
    <source>
        <dbReference type="Proteomes" id="UP000014977"/>
    </source>
</evidence>
<dbReference type="eggNOG" id="COG4924">
    <property type="taxonomic scope" value="Bacteria"/>
</dbReference>
<keyword evidence="4" id="KW-1185">Reference proteome</keyword>
<proteinExistence type="predicted"/>
<dbReference type="Pfam" id="PF11795">
    <property type="entry name" value="DUF3322"/>
    <property type="match status" value="1"/>
</dbReference>
<dbReference type="EMBL" id="ATHJ01000090">
    <property type="protein sequence ID" value="EPR39334.1"/>
    <property type="molecule type" value="Genomic_DNA"/>
</dbReference>
<dbReference type="RefSeq" id="WP_020877433.1">
    <property type="nucleotide sequence ID" value="NZ_ATHJ01000090.1"/>
</dbReference>
<dbReference type="InterPro" id="IPR024537">
    <property type="entry name" value="DUF3322"/>
</dbReference>
<evidence type="ECO:0008006" key="5">
    <source>
        <dbReference type="Google" id="ProtNLM"/>
    </source>
</evidence>
<dbReference type="InterPro" id="IPR014544">
    <property type="entry name" value="UCP028408"/>
</dbReference>
<feature type="domain" description="Wadjet protein JetD C-terminal" evidence="1">
    <location>
        <begin position="210"/>
        <end position="387"/>
    </location>
</feature>
<dbReference type="PIRSF" id="PIRSF028408">
    <property type="entry name" value="UCP028408"/>
    <property type="match status" value="1"/>
</dbReference>
<dbReference type="AlphaFoldDB" id="S7UYM5"/>
<sequence length="395" mass="45246">MSWTTPEDLRGQVRRLWDRGLLPAALAGGDTIFPRRLVLKGPSSRELAERFDDVRRWIARLEKGAEFYRVGWRTVNHRILGVNAVPDEIWIDSLDDALGLIDKRRDAERFAALISLTRERRPELSAWLAKRPLRGLALADDWARLLDIVDWLRRHPRPDIYLRQVDVPGVHSKFIERHRAVLSELFDLVMPLAAVDASAGGIGGFCRRYGFRDKPMRVRFRTLDPDLSPFTTTADLDMTLTRDVFDRLALPVARVFITENEVNFLAFPPVSGTVVIFGAGYGFDNLAGAEWLRVGEIHYWGDIDTHGFAILNQLRRYFPDAASFLMDEPTLLAHRVHWGTEPNPETGDLERLTPEESALYDALRRNRWGNRIRLEQEKIGFNCVASALERLSRPD</sequence>
<dbReference type="Pfam" id="PF09983">
    <property type="entry name" value="JetD_C"/>
    <property type="match status" value="1"/>
</dbReference>
<protein>
    <recommendedName>
        <fullName evidence="5">Wadjet protein JetD C-terminal domain-containing protein</fullName>
    </recommendedName>
</protein>
<feature type="domain" description="DUF3322" evidence="2">
    <location>
        <begin position="6"/>
        <end position="187"/>
    </location>
</feature>
<comment type="caution">
    <text evidence="3">The sequence shown here is derived from an EMBL/GenBank/DDBJ whole genome shotgun (WGS) entry which is preliminary data.</text>
</comment>
<reference evidence="3 4" key="1">
    <citation type="journal article" date="2013" name="Genome Announc.">
        <title>Draft genome sequences for three mercury-methylating, sulfate-reducing bacteria.</title>
        <authorList>
            <person name="Brown S.D."/>
            <person name="Hurt R.A.Jr."/>
            <person name="Gilmour C.C."/>
            <person name="Elias D.A."/>
        </authorList>
    </citation>
    <scope>NUCLEOTIDE SEQUENCE [LARGE SCALE GENOMIC DNA]</scope>
    <source>
        <strain evidence="3 4">DSM 2059</strain>
    </source>
</reference>
<name>S7UYM5_DESML</name>
<dbReference type="InterPro" id="IPR024534">
    <property type="entry name" value="JetD_C"/>
</dbReference>
<accession>S7UYM5</accession>
<evidence type="ECO:0000313" key="3">
    <source>
        <dbReference type="EMBL" id="EPR39334.1"/>
    </source>
</evidence>
<organism evidence="3 4">
    <name type="scientific">Desulfococcus multivorans DSM 2059</name>
    <dbReference type="NCBI Taxonomy" id="1121405"/>
    <lineage>
        <taxon>Bacteria</taxon>
        <taxon>Pseudomonadati</taxon>
        <taxon>Thermodesulfobacteriota</taxon>
        <taxon>Desulfobacteria</taxon>
        <taxon>Desulfobacterales</taxon>
        <taxon>Desulfococcaceae</taxon>
        <taxon>Desulfococcus</taxon>
    </lineage>
</organism>
<dbReference type="OrthoDB" id="322908at2"/>
<evidence type="ECO:0000259" key="2">
    <source>
        <dbReference type="Pfam" id="PF11795"/>
    </source>
</evidence>
<dbReference type="Proteomes" id="UP000014977">
    <property type="component" value="Unassembled WGS sequence"/>
</dbReference>
<dbReference type="STRING" id="897.B2D07_03420"/>